<protein>
    <recommendedName>
        <fullName evidence="15">Exonuclease 1</fullName>
    </recommendedName>
</protein>
<evidence type="ECO:0000256" key="6">
    <source>
        <dbReference type="ARBA" id="ARBA00022801"/>
    </source>
</evidence>
<dbReference type="InterPro" id="IPR006086">
    <property type="entry name" value="XPG-I_dom"/>
</dbReference>
<evidence type="ECO:0000259" key="12">
    <source>
        <dbReference type="SMART" id="SM00485"/>
    </source>
</evidence>
<dbReference type="Pfam" id="PF00867">
    <property type="entry name" value="XPG_I"/>
    <property type="match status" value="1"/>
</dbReference>
<reference evidence="13 14" key="1">
    <citation type="submission" date="2024-04" db="EMBL/GenBank/DDBJ databases">
        <title>genome sequences of Mucor flavus KT1a and Helicostylum pulchrum KT1b strains isolated from the surface of a dry-aged beef.</title>
        <authorList>
            <person name="Toyotome T."/>
            <person name="Hosono M."/>
            <person name="Torimaru M."/>
            <person name="Fukuda K."/>
            <person name="Mikami N."/>
        </authorList>
    </citation>
    <scope>NUCLEOTIDE SEQUENCE [LARGE SCALE GENOMIC DNA]</scope>
    <source>
        <strain evidence="13 14">KT1a</strain>
    </source>
</reference>
<dbReference type="PANTHER" id="PTHR11081">
    <property type="entry name" value="FLAP ENDONUCLEASE FAMILY MEMBER"/>
    <property type="match status" value="1"/>
</dbReference>
<proteinExistence type="predicted"/>
<evidence type="ECO:0000256" key="7">
    <source>
        <dbReference type="ARBA" id="ARBA00022842"/>
    </source>
</evidence>
<evidence type="ECO:0000313" key="13">
    <source>
        <dbReference type="EMBL" id="GAA5816633.1"/>
    </source>
</evidence>
<feature type="domain" description="XPG-I" evidence="11">
    <location>
        <begin position="139"/>
        <end position="203"/>
    </location>
</feature>
<keyword evidence="4" id="KW-0479">Metal-binding</keyword>
<feature type="compositionally biased region" description="Low complexity" evidence="10">
    <location>
        <begin position="367"/>
        <end position="397"/>
    </location>
</feature>
<gene>
    <name evidence="13" type="ORF">MFLAVUS_010163</name>
</gene>
<keyword evidence="14" id="KW-1185">Reference proteome</keyword>
<keyword evidence="8" id="KW-0234">DNA repair</keyword>
<evidence type="ECO:0000313" key="14">
    <source>
        <dbReference type="Proteomes" id="UP001473302"/>
    </source>
</evidence>
<comment type="cofactor">
    <cofactor evidence="1">
        <name>Mg(2+)</name>
        <dbReference type="ChEBI" id="CHEBI:18420"/>
    </cofactor>
</comment>
<dbReference type="InterPro" id="IPR029060">
    <property type="entry name" value="PIN-like_dom_sf"/>
</dbReference>
<dbReference type="InterPro" id="IPR006084">
    <property type="entry name" value="XPG/Rad2"/>
</dbReference>
<sequence length="531" mass="59319">MGIQGLIPLLKSVQKPVKISEYAGLPVAVDGYCWLRKGAYGCSSELGRGIETNIYVKYFMNMVNMLRFYKVIPIIIFDGQKLPIKKARTDAHASSRSDKLNQGKALLNGGKVTEANKLFQQSISITPSMVANELDKYKIQHIVSPYETAPQLTYMLKCDQVKVVITENSNLLAFGCSNVIFKMDRTGEGIQIDCKDVFNRFVGITNSEQLRYMCILSGCDYLPCLPGIGLRKAQTIIKERKTFNNTLQFVQNRFPKEYNEKFVKADAAFLYQFVFDSTSRTYVRLNPLPKDIKVDLLSGLGESPQNHEIPLLESNNAIHSDSNRMLKESTDPFVHLNPSEFNEFEFDDSTLQEMELLLQQVEPVAKSCSPPSIPSSKPSSKPSLKPSSKPSSKPSLSMTGLRYNSLASNVKGSSNTPASPNVNKELTNLMIQSGTKFTVFKDETPGKKPFFCARSPPPAKKPFFCAHSLPPPQPKPQTSFEPAIQKENVGYTKQQSAQKRKSLTDSDFFEKVKKSFAFSDVSTARRGLSKK</sequence>
<dbReference type="Gene3D" id="1.10.150.20">
    <property type="entry name" value="5' to 3' exonuclease, C-terminal subdomain"/>
    <property type="match status" value="1"/>
</dbReference>
<dbReference type="PANTHER" id="PTHR11081:SF65">
    <property type="entry name" value="DNA DAMAGE-INDUCIBLE PROTEIN DIN7-RELATED"/>
    <property type="match status" value="1"/>
</dbReference>
<evidence type="ECO:0000256" key="9">
    <source>
        <dbReference type="ARBA" id="ARBA00023242"/>
    </source>
</evidence>
<dbReference type="Proteomes" id="UP001473302">
    <property type="component" value="Unassembled WGS sequence"/>
</dbReference>
<feature type="domain" description="XPG N-terminal" evidence="12">
    <location>
        <begin position="1"/>
        <end position="100"/>
    </location>
</feature>
<comment type="caution">
    <text evidence="13">The sequence shown here is derived from an EMBL/GenBank/DDBJ whole genome shotgun (WGS) entry which is preliminary data.</text>
</comment>
<name>A0ABP9ZBY5_9FUNG</name>
<organism evidence="13 14">
    <name type="scientific">Mucor flavus</name>
    <dbReference type="NCBI Taxonomy" id="439312"/>
    <lineage>
        <taxon>Eukaryota</taxon>
        <taxon>Fungi</taxon>
        <taxon>Fungi incertae sedis</taxon>
        <taxon>Mucoromycota</taxon>
        <taxon>Mucoromycotina</taxon>
        <taxon>Mucoromycetes</taxon>
        <taxon>Mucorales</taxon>
        <taxon>Mucorineae</taxon>
        <taxon>Mucoraceae</taxon>
        <taxon>Mucor</taxon>
    </lineage>
</organism>
<dbReference type="EMBL" id="BAABUK010000033">
    <property type="protein sequence ID" value="GAA5816633.1"/>
    <property type="molecule type" value="Genomic_DNA"/>
</dbReference>
<accession>A0ABP9ZBY5</accession>
<evidence type="ECO:0000259" key="11">
    <source>
        <dbReference type="SMART" id="SM00484"/>
    </source>
</evidence>
<keyword evidence="7" id="KW-0460">Magnesium</keyword>
<dbReference type="SMART" id="SM00484">
    <property type="entry name" value="XPGI"/>
    <property type="match status" value="1"/>
</dbReference>
<dbReference type="Pfam" id="PF00752">
    <property type="entry name" value="XPG_N"/>
    <property type="match status" value="1"/>
</dbReference>
<dbReference type="CDD" id="cd09857">
    <property type="entry name" value="PIN_EXO1"/>
    <property type="match status" value="1"/>
</dbReference>
<dbReference type="InterPro" id="IPR006085">
    <property type="entry name" value="XPG_DNA_repair_N"/>
</dbReference>
<evidence type="ECO:0000256" key="5">
    <source>
        <dbReference type="ARBA" id="ARBA00022763"/>
    </source>
</evidence>
<keyword evidence="9" id="KW-0539">Nucleus</keyword>
<evidence type="ECO:0000256" key="8">
    <source>
        <dbReference type="ARBA" id="ARBA00023204"/>
    </source>
</evidence>
<dbReference type="SUPFAM" id="SSF47807">
    <property type="entry name" value="5' to 3' exonuclease, C-terminal subdomain"/>
    <property type="match status" value="1"/>
</dbReference>
<evidence type="ECO:0008006" key="15">
    <source>
        <dbReference type="Google" id="ProtNLM"/>
    </source>
</evidence>
<dbReference type="InterPro" id="IPR036279">
    <property type="entry name" value="5-3_exonuclease_C_sf"/>
</dbReference>
<dbReference type="SMART" id="SM00279">
    <property type="entry name" value="HhH2"/>
    <property type="match status" value="1"/>
</dbReference>
<dbReference type="SUPFAM" id="SSF88723">
    <property type="entry name" value="PIN domain-like"/>
    <property type="match status" value="1"/>
</dbReference>
<evidence type="ECO:0000256" key="10">
    <source>
        <dbReference type="SAM" id="MobiDB-lite"/>
    </source>
</evidence>
<feature type="region of interest" description="Disordered" evidence="10">
    <location>
        <begin position="367"/>
        <end position="399"/>
    </location>
</feature>
<dbReference type="InterPro" id="IPR008918">
    <property type="entry name" value="HhH2"/>
</dbReference>
<dbReference type="SMART" id="SM00485">
    <property type="entry name" value="XPGN"/>
    <property type="match status" value="1"/>
</dbReference>
<keyword evidence="5" id="KW-0227">DNA damage</keyword>
<evidence type="ECO:0000256" key="2">
    <source>
        <dbReference type="ARBA" id="ARBA00004123"/>
    </source>
</evidence>
<evidence type="ECO:0000256" key="3">
    <source>
        <dbReference type="ARBA" id="ARBA00022722"/>
    </source>
</evidence>
<dbReference type="InterPro" id="IPR044752">
    <property type="entry name" value="PIN-like_EXO1"/>
</dbReference>
<evidence type="ECO:0000256" key="4">
    <source>
        <dbReference type="ARBA" id="ARBA00022723"/>
    </source>
</evidence>
<keyword evidence="6" id="KW-0378">Hydrolase</keyword>
<keyword evidence="3" id="KW-0540">Nuclease</keyword>
<evidence type="ECO:0000256" key="1">
    <source>
        <dbReference type="ARBA" id="ARBA00001946"/>
    </source>
</evidence>
<dbReference type="Gene3D" id="3.40.50.1010">
    <property type="entry name" value="5'-nuclease"/>
    <property type="match status" value="1"/>
</dbReference>
<dbReference type="PRINTS" id="PR00853">
    <property type="entry name" value="XPGRADSUPER"/>
</dbReference>
<comment type="subcellular location">
    <subcellularLocation>
        <location evidence="2">Nucleus</location>
    </subcellularLocation>
</comment>